<dbReference type="Gene3D" id="3.40.50.300">
    <property type="entry name" value="P-loop containing nucleotide triphosphate hydrolases"/>
    <property type="match status" value="1"/>
</dbReference>
<evidence type="ECO:0000259" key="2">
    <source>
        <dbReference type="Pfam" id="PF24883"/>
    </source>
</evidence>
<proteinExistence type="predicted"/>
<dbReference type="InterPro" id="IPR056884">
    <property type="entry name" value="NPHP3-like_N"/>
</dbReference>
<name>A0AAD5VMP6_9AGAR</name>
<sequence length="699" mass="79084">MPIFSDASNLDIRGGQFIDIGVQQNVYGSSGIDHLLRGASLPEAALDSEARHPAPSCFPGTREQYIEDITNWATASIEEQPLSVYWMKGPAGVGKTALAQTCAERLQLLGHFGAAFFFSVNERDDHTRLFTTLAYQLSVELPEFREAVERALHRDKALTTKTIAVQFKCLISGPLMELQRMGKWLGRRVIFIDGLDECKSPQARHEIVDLIASFAQERSTPLRWAIFSRPEPHIEAAFAKYAFASLCHINLLPISREADAEIETYLRGGFSNILRRRNLTSSCAWPSDDDIRKLVEAASGLFIYAAAVLRFIDSYPSLTPDEPLRAVLSAMQRHTFTQNIHGHAAPFAELDALYTVIMRQVPEHALPSVQLLLAYLLHGDFIGTWSAVYISNSLGFSQIEFQGVCNLLPAVIQFLPGGPEITQPPEAMDVDRSTEQINEWTSSQLLDCGGSLMFYHKSFYDYLGDPIRSGEFCVNAPTINAILFDHLVGMHSRFTESYNIWNDTPVSNNGARLPWPLTNDLVNSHLHYLVLVGITTSLLHDLERDFKELPISSLRALANLDYCKSHFAARQLFTSESTLFGSRILSCPALSTVIRGTLYTCITPDWMSYFDDSVFRRIVKKFEKAGVIKPHFPSFTWRWKSIFPGRVESGLYTLGKGDKAIYWYWECDTERGYYHEFRTTELMDALRTYFMRRLALWKE</sequence>
<dbReference type="PANTHER" id="PTHR10039:SF14">
    <property type="entry name" value="NACHT DOMAIN-CONTAINING PROTEIN"/>
    <property type="match status" value="1"/>
</dbReference>
<dbReference type="AlphaFoldDB" id="A0AAD5VMP6"/>
<dbReference type="PANTHER" id="PTHR10039">
    <property type="entry name" value="AMELOGENIN"/>
    <property type="match status" value="1"/>
</dbReference>
<comment type="caution">
    <text evidence="3">The sequence shown here is derived from an EMBL/GenBank/DDBJ whole genome shotgun (WGS) entry which is preliminary data.</text>
</comment>
<dbReference type="InterPro" id="IPR027417">
    <property type="entry name" value="P-loop_NTPase"/>
</dbReference>
<evidence type="ECO:0000313" key="3">
    <source>
        <dbReference type="EMBL" id="KAJ3564509.1"/>
    </source>
</evidence>
<protein>
    <recommendedName>
        <fullName evidence="2">Nephrocystin 3-like N-terminal domain-containing protein</fullName>
    </recommendedName>
</protein>
<gene>
    <name evidence="3" type="ORF">NP233_g8253</name>
</gene>
<feature type="domain" description="Nephrocystin 3-like N-terminal" evidence="2">
    <location>
        <begin position="69"/>
        <end position="229"/>
    </location>
</feature>
<accession>A0AAD5VMP6</accession>
<keyword evidence="1" id="KW-0677">Repeat</keyword>
<keyword evidence="4" id="KW-1185">Reference proteome</keyword>
<evidence type="ECO:0000313" key="4">
    <source>
        <dbReference type="Proteomes" id="UP001213000"/>
    </source>
</evidence>
<dbReference type="Proteomes" id="UP001213000">
    <property type="component" value="Unassembled WGS sequence"/>
</dbReference>
<reference evidence="3" key="1">
    <citation type="submission" date="2022-07" db="EMBL/GenBank/DDBJ databases">
        <title>Genome Sequence of Leucocoprinus birnbaumii.</title>
        <authorList>
            <person name="Buettner E."/>
        </authorList>
    </citation>
    <scope>NUCLEOTIDE SEQUENCE</scope>
    <source>
        <strain evidence="3">VT141</strain>
    </source>
</reference>
<dbReference type="Pfam" id="PF24883">
    <property type="entry name" value="NPHP3_N"/>
    <property type="match status" value="1"/>
</dbReference>
<evidence type="ECO:0000256" key="1">
    <source>
        <dbReference type="ARBA" id="ARBA00022737"/>
    </source>
</evidence>
<organism evidence="3 4">
    <name type="scientific">Leucocoprinus birnbaumii</name>
    <dbReference type="NCBI Taxonomy" id="56174"/>
    <lineage>
        <taxon>Eukaryota</taxon>
        <taxon>Fungi</taxon>
        <taxon>Dikarya</taxon>
        <taxon>Basidiomycota</taxon>
        <taxon>Agaricomycotina</taxon>
        <taxon>Agaricomycetes</taxon>
        <taxon>Agaricomycetidae</taxon>
        <taxon>Agaricales</taxon>
        <taxon>Agaricineae</taxon>
        <taxon>Agaricaceae</taxon>
        <taxon>Leucocoprinus</taxon>
    </lineage>
</organism>
<dbReference type="EMBL" id="JANIEX010000656">
    <property type="protein sequence ID" value="KAJ3564509.1"/>
    <property type="molecule type" value="Genomic_DNA"/>
</dbReference>
<dbReference type="SUPFAM" id="SSF52540">
    <property type="entry name" value="P-loop containing nucleoside triphosphate hydrolases"/>
    <property type="match status" value="1"/>
</dbReference>